<accession>A0A250JDD7</accession>
<feature type="domain" description="HAMP" evidence="17">
    <location>
        <begin position="180"/>
        <end position="233"/>
    </location>
</feature>
<dbReference type="PROSITE" id="PS50885">
    <property type="entry name" value="HAMP"/>
    <property type="match status" value="1"/>
</dbReference>
<keyword evidence="14 15" id="KW-0472">Membrane</keyword>
<evidence type="ECO:0000256" key="2">
    <source>
        <dbReference type="ARBA" id="ARBA00004533"/>
    </source>
</evidence>
<dbReference type="AlphaFoldDB" id="A0A250JDD7"/>
<evidence type="ECO:0000259" key="17">
    <source>
        <dbReference type="PROSITE" id="PS50885"/>
    </source>
</evidence>
<name>A0A250JDD7_9BACT</name>
<dbReference type="InterPro" id="IPR003661">
    <property type="entry name" value="HisK_dim/P_dom"/>
</dbReference>
<dbReference type="InterPro" id="IPR005467">
    <property type="entry name" value="His_kinase_dom"/>
</dbReference>
<keyword evidence="9" id="KW-0547">Nucleotide-binding</keyword>
<keyword evidence="11" id="KW-0067">ATP-binding</keyword>
<dbReference type="CDD" id="cd00082">
    <property type="entry name" value="HisKA"/>
    <property type="match status" value="1"/>
</dbReference>
<evidence type="ECO:0000256" key="15">
    <source>
        <dbReference type="SAM" id="Phobius"/>
    </source>
</evidence>
<evidence type="ECO:0000256" key="11">
    <source>
        <dbReference type="ARBA" id="ARBA00022840"/>
    </source>
</evidence>
<dbReference type="InterPro" id="IPR003594">
    <property type="entry name" value="HATPase_dom"/>
</dbReference>
<dbReference type="Pfam" id="PF02518">
    <property type="entry name" value="HATPase_c"/>
    <property type="match status" value="1"/>
</dbReference>
<dbReference type="InterPro" id="IPR036097">
    <property type="entry name" value="HisK_dim/P_sf"/>
</dbReference>
<evidence type="ECO:0000256" key="5">
    <source>
        <dbReference type="ARBA" id="ARBA00022519"/>
    </source>
</evidence>
<dbReference type="CDD" id="cd00075">
    <property type="entry name" value="HATPase"/>
    <property type="match status" value="1"/>
</dbReference>
<feature type="transmembrane region" description="Helical" evidence="15">
    <location>
        <begin position="12"/>
        <end position="32"/>
    </location>
</feature>
<dbReference type="InterPro" id="IPR036890">
    <property type="entry name" value="HATPase_C_sf"/>
</dbReference>
<dbReference type="Gene3D" id="1.10.287.130">
    <property type="match status" value="1"/>
</dbReference>
<reference evidence="18 19" key="1">
    <citation type="submission" date="2017-06" db="EMBL/GenBank/DDBJ databases">
        <title>Sequencing and comparative analysis of myxobacterial genomes.</title>
        <authorList>
            <person name="Rupp O."/>
            <person name="Goesmann A."/>
            <person name="Sogaard-Andersen L."/>
        </authorList>
    </citation>
    <scope>NUCLEOTIDE SEQUENCE [LARGE SCALE GENOMIC DNA]</scope>
    <source>
        <strain evidence="18 19">DSM 52655</strain>
    </source>
</reference>
<evidence type="ECO:0000313" key="19">
    <source>
        <dbReference type="Proteomes" id="UP000217257"/>
    </source>
</evidence>
<dbReference type="InterPro" id="IPR003660">
    <property type="entry name" value="HAMP_dom"/>
</dbReference>
<dbReference type="SMART" id="SM00387">
    <property type="entry name" value="HATPase_c"/>
    <property type="match status" value="1"/>
</dbReference>
<comment type="catalytic activity">
    <reaction evidence="1">
        <text>ATP + protein L-histidine = ADP + protein N-phospho-L-histidine.</text>
        <dbReference type="EC" id="2.7.13.3"/>
    </reaction>
</comment>
<evidence type="ECO:0000259" key="16">
    <source>
        <dbReference type="PROSITE" id="PS50109"/>
    </source>
</evidence>
<dbReference type="Gene3D" id="6.10.340.10">
    <property type="match status" value="1"/>
</dbReference>
<dbReference type="InterPro" id="IPR050428">
    <property type="entry name" value="TCS_sensor_his_kinase"/>
</dbReference>
<evidence type="ECO:0000256" key="13">
    <source>
        <dbReference type="ARBA" id="ARBA00023012"/>
    </source>
</evidence>
<dbReference type="FunFam" id="1.10.287.130:FF:000001">
    <property type="entry name" value="Two-component sensor histidine kinase"/>
    <property type="match status" value="1"/>
</dbReference>
<keyword evidence="4" id="KW-1003">Cell membrane</keyword>
<evidence type="ECO:0000256" key="6">
    <source>
        <dbReference type="ARBA" id="ARBA00022553"/>
    </source>
</evidence>
<dbReference type="PRINTS" id="PR00344">
    <property type="entry name" value="BCTRLSENSOR"/>
</dbReference>
<evidence type="ECO:0000256" key="12">
    <source>
        <dbReference type="ARBA" id="ARBA00022989"/>
    </source>
</evidence>
<dbReference type="EC" id="2.7.13.3" evidence="3"/>
<dbReference type="KEGG" id="cfus:CYFUS_007400"/>
<feature type="transmembrane region" description="Helical" evidence="15">
    <location>
        <begin position="156"/>
        <end position="176"/>
    </location>
</feature>
<keyword evidence="13" id="KW-0902">Two-component regulatory system</keyword>
<proteinExistence type="predicted"/>
<dbReference type="SMART" id="SM00388">
    <property type="entry name" value="HisKA"/>
    <property type="match status" value="1"/>
</dbReference>
<keyword evidence="7" id="KW-0808">Transferase</keyword>
<dbReference type="RefSeq" id="WP_095989555.1">
    <property type="nucleotide sequence ID" value="NZ_CP022098.1"/>
</dbReference>
<dbReference type="SUPFAM" id="SSF47384">
    <property type="entry name" value="Homodimeric domain of signal transducing histidine kinase"/>
    <property type="match status" value="1"/>
</dbReference>
<protein>
    <recommendedName>
        <fullName evidence="3">histidine kinase</fullName>
        <ecNumber evidence="3">2.7.13.3</ecNumber>
    </recommendedName>
</protein>
<evidence type="ECO:0000313" key="18">
    <source>
        <dbReference type="EMBL" id="ATB41924.1"/>
    </source>
</evidence>
<dbReference type="Proteomes" id="UP000217257">
    <property type="component" value="Chromosome"/>
</dbReference>
<dbReference type="GO" id="GO:0005886">
    <property type="term" value="C:plasma membrane"/>
    <property type="evidence" value="ECO:0007669"/>
    <property type="project" value="UniProtKB-SubCell"/>
</dbReference>
<dbReference type="Pfam" id="PF00672">
    <property type="entry name" value="HAMP"/>
    <property type="match status" value="1"/>
</dbReference>
<dbReference type="EMBL" id="CP022098">
    <property type="protein sequence ID" value="ATB41924.1"/>
    <property type="molecule type" value="Genomic_DNA"/>
</dbReference>
<dbReference type="GO" id="GO:0000155">
    <property type="term" value="F:phosphorelay sensor kinase activity"/>
    <property type="evidence" value="ECO:0007669"/>
    <property type="project" value="InterPro"/>
</dbReference>
<organism evidence="18 19">
    <name type="scientific">Cystobacter fuscus</name>
    <dbReference type="NCBI Taxonomy" id="43"/>
    <lineage>
        <taxon>Bacteria</taxon>
        <taxon>Pseudomonadati</taxon>
        <taxon>Myxococcota</taxon>
        <taxon>Myxococcia</taxon>
        <taxon>Myxococcales</taxon>
        <taxon>Cystobacterineae</taxon>
        <taxon>Archangiaceae</taxon>
        <taxon>Cystobacter</taxon>
    </lineage>
</organism>
<evidence type="ECO:0000256" key="14">
    <source>
        <dbReference type="ARBA" id="ARBA00023136"/>
    </source>
</evidence>
<dbReference type="NCBIfam" id="TIGR01386">
    <property type="entry name" value="cztS_silS_copS"/>
    <property type="match status" value="1"/>
</dbReference>
<keyword evidence="10 18" id="KW-0418">Kinase</keyword>
<evidence type="ECO:0000256" key="4">
    <source>
        <dbReference type="ARBA" id="ARBA00022475"/>
    </source>
</evidence>
<dbReference type="InterPro" id="IPR004358">
    <property type="entry name" value="Sig_transdc_His_kin-like_C"/>
</dbReference>
<dbReference type="InterPro" id="IPR006290">
    <property type="entry name" value="CztS_silS_copS"/>
</dbReference>
<gene>
    <name evidence="18" type="ORF">CYFUS_007400</name>
</gene>
<dbReference type="SUPFAM" id="SSF55874">
    <property type="entry name" value="ATPase domain of HSP90 chaperone/DNA topoisomerase II/histidine kinase"/>
    <property type="match status" value="1"/>
</dbReference>
<feature type="domain" description="Histidine kinase" evidence="16">
    <location>
        <begin position="241"/>
        <end position="454"/>
    </location>
</feature>
<dbReference type="PANTHER" id="PTHR45436:SF9">
    <property type="entry name" value="SENSOR PROTEIN"/>
    <property type="match status" value="1"/>
</dbReference>
<dbReference type="Gene3D" id="3.30.565.10">
    <property type="entry name" value="Histidine kinase-like ATPase, C-terminal domain"/>
    <property type="match status" value="1"/>
</dbReference>
<keyword evidence="5" id="KW-0997">Cell inner membrane</keyword>
<evidence type="ECO:0000256" key="9">
    <source>
        <dbReference type="ARBA" id="ARBA00022741"/>
    </source>
</evidence>
<dbReference type="PROSITE" id="PS50109">
    <property type="entry name" value="HIS_KIN"/>
    <property type="match status" value="1"/>
</dbReference>
<evidence type="ECO:0000256" key="3">
    <source>
        <dbReference type="ARBA" id="ARBA00012438"/>
    </source>
</evidence>
<dbReference type="GO" id="GO:0005524">
    <property type="term" value="F:ATP binding"/>
    <property type="evidence" value="ECO:0007669"/>
    <property type="project" value="UniProtKB-KW"/>
</dbReference>
<evidence type="ECO:0000256" key="7">
    <source>
        <dbReference type="ARBA" id="ARBA00022679"/>
    </source>
</evidence>
<dbReference type="SMART" id="SM00304">
    <property type="entry name" value="HAMP"/>
    <property type="match status" value="1"/>
</dbReference>
<dbReference type="PANTHER" id="PTHR45436">
    <property type="entry name" value="SENSOR HISTIDINE KINASE YKOH"/>
    <property type="match status" value="1"/>
</dbReference>
<keyword evidence="8 15" id="KW-0812">Transmembrane</keyword>
<dbReference type="Pfam" id="PF00512">
    <property type="entry name" value="HisKA"/>
    <property type="match status" value="1"/>
</dbReference>
<comment type="subcellular location">
    <subcellularLocation>
        <location evidence="2">Cell inner membrane</location>
    </subcellularLocation>
</comment>
<keyword evidence="12 15" id="KW-1133">Transmembrane helix</keyword>
<dbReference type="CDD" id="cd06225">
    <property type="entry name" value="HAMP"/>
    <property type="match status" value="1"/>
</dbReference>
<evidence type="ECO:0000256" key="1">
    <source>
        <dbReference type="ARBA" id="ARBA00000085"/>
    </source>
</evidence>
<evidence type="ECO:0000256" key="8">
    <source>
        <dbReference type="ARBA" id="ARBA00022692"/>
    </source>
</evidence>
<sequence length="469" mass="51354">MKASIATRLAVMFAVAALGVFSLVGVALYRVLYRELGRHQLSEVNTRLEYVGMMVNRNDNAVSWQNLRTKLDTLTPADDSVRYWVLGPDPRFVYGDVPAELRERLGTQAPRPFMLELEGRSMRAVSRSIPPKGERPAVQIVAALDSERFCNTLDTFAGALVALCLAGVALVTFLGYRIAKVGLAPLSSLSQEAQSLSPRDLSQRLRLSPLPRELSDLAASFNGALDRLERAYAQLEGFNADVAHELRTPLTNLIGQTQVALAKERTAAQLEEVLQSNLEELDRLRKIVSDMLFLARADQGETALDRVHTSAAEEVSKTVEFLDVILEEAGVSVRVEGDAHASFERSLFLRAASNLLLNAVEHSERGAEIVVAIARRESEMRIAVTNPGAPIPEQHLGRLFDRFYRADGARRNSRDNHGLGLSIVKAVAKMHGGTVFATSAEGRNTFGFTLSDAPLAATPRLAGRESREA</sequence>
<keyword evidence="6" id="KW-0597">Phosphoprotein</keyword>
<evidence type="ECO:0000256" key="10">
    <source>
        <dbReference type="ARBA" id="ARBA00022777"/>
    </source>
</evidence>